<evidence type="ECO:0000256" key="2">
    <source>
        <dbReference type="SAM" id="SignalP"/>
    </source>
</evidence>
<keyword evidence="2" id="KW-0732">Signal</keyword>
<feature type="signal peptide" evidence="2">
    <location>
        <begin position="1"/>
        <end position="26"/>
    </location>
</feature>
<dbReference type="EMBL" id="CP072384">
    <property type="protein sequence ID" value="QUC08227.1"/>
    <property type="molecule type" value="Genomic_DNA"/>
</dbReference>
<evidence type="ECO:0000313" key="3">
    <source>
        <dbReference type="EMBL" id="QUC08227.1"/>
    </source>
</evidence>
<gene>
    <name evidence="3" type="ORF">J5A65_00255</name>
</gene>
<feature type="region of interest" description="Disordered" evidence="1">
    <location>
        <begin position="34"/>
        <end position="57"/>
    </location>
</feature>
<proteinExistence type="predicted"/>
<dbReference type="RefSeq" id="WP_212323856.1">
    <property type="nucleotide sequence ID" value="NZ_AP024463.1"/>
</dbReference>
<accession>A0ABX7Y4U7</accession>
<reference evidence="3 4" key="1">
    <citation type="submission" date="2021-03" db="EMBL/GenBank/DDBJ databases">
        <title>Human Oral Microbial Genomes.</title>
        <authorList>
            <person name="Johnston C.D."/>
            <person name="Chen T."/>
            <person name="Dewhirst F.E."/>
        </authorList>
    </citation>
    <scope>NUCLEOTIDE SEQUENCE [LARGE SCALE GENOMIC DNA]</scope>
    <source>
        <strain evidence="3 4">DSMZ 100122</strain>
    </source>
</reference>
<keyword evidence="4" id="KW-1185">Reference proteome</keyword>
<evidence type="ECO:0000256" key="1">
    <source>
        <dbReference type="SAM" id="MobiDB-lite"/>
    </source>
</evidence>
<organism evidence="3 4">
    <name type="scientific">Arachnia rubra</name>
    <dbReference type="NCBI Taxonomy" id="1547448"/>
    <lineage>
        <taxon>Bacteria</taxon>
        <taxon>Bacillati</taxon>
        <taxon>Actinomycetota</taxon>
        <taxon>Actinomycetes</taxon>
        <taxon>Propionibacteriales</taxon>
        <taxon>Propionibacteriaceae</taxon>
        <taxon>Arachnia</taxon>
    </lineage>
</organism>
<feature type="chain" id="PRO_5045108637" description="Lipoprotein" evidence="2">
    <location>
        <begin position="27"/>
        <end position="188"/>
    </location>
</feature>
<evidence type="ECO:0000313" key="4">
    <source>
        <dbReference type="Proteomes" id="UP000678513"/>
    </source>
</evidence>
<name>A0ABX7Y4U7_9ACTN</name>
<evidence type="ECO:0008006" key="5">
    <source>
        <dbReference type="Google" id="ProtNLM"/>
    </source>
</evidence>
<protein>
    <recommendedName>
        <fullName evidence="5">Lipoprotein</fullName>
    </recommendedName>
</protein>
<sequence length="188" mass="19749">MTITPTPMRKLTATLSACLAAGLVLAGCSGGSTGQSPASSPAASSPAAAPSLTPEGGKLVDTDLQAKVFKDSGLKVTIDPAAKTAAFQLVDPNSGENFTDHYTFDYTAKTMSCHRFVSAMQKAFDYTVSLETGELTAVVGDDGADAIPGLKQMGRFDKAQSDRVKEQKDLEAWFKERYGKTIEEAATA</sequence>
<feature type="compositionally biased region" description="Low complexity" evidence="1">
    <location>
        <begin position="36"/>
        <end position="51"/>
    </location>
</feature>
<dbReference type="Proteomes" id="UP000678513">
    <property type="component" value="Chromosome"/>
</dbReference>